<sequence length="89" mass="9944">MDLEDSGRPCTLELIKARTTVTLTRPLGDRLLFDSGTGLPVLREALRHRTRWFDLHRKDAGVCHMKRPAGDRISAGVARISSSRVVMMA</sequence>
<reference evidence="1 2" key="1">
    <citation type="submission" date="2024-10" db="EMBL/GenBank/DDBJ databases">
        <title>The Natural Products Discovery Center: Release of the First 8490 Sequenced Strains for Exploring Actinobacteria Biosynthetic Diversity.</title>
        <authorList>
            <person name="Kalkreuter E."/>
            <person name="Kautsar S.A."/>
            <person name="Yang D."/>
            <person name="Bader C.D."/>
            <person name="Teijaro C.N."/>
            <person name="Fluegel L."/>
            <person name="Davis C.M."/>
            <person name="Simpson J.R."/>
            <person name="Lauterbach L."/>
            <person name="Steele A.D."/>
            <person name="Gui C."/>
            <person name="Meng S."/>
            <person name="Li G."/>
            <person name="Viehrig K."/>
            <person name="Ye F."/>
            <person name="Su P."/>
            <person name="Kiefer A.F."/>
            <person name="Nichols A."/>
            <person name="Cepeda A.J."/>
            <person name="Yan W."/>
            <person name="Fan B."/>
            <person name="Jiang Y."/>
            <person name="Adhikari A."/>
            <person name="Zheng C.-J."/>
            <person name="Schuster L."/>
            <person name="Cowan T.M."/>
            <person name="Smanski M.J."/>
            <person name="Chevrette M.G."/>
            <person name="De Carvalho L.P.S."/>
            <person name="Shen B."/>
        </authorList>
    </citation>
    <scope>NUCLEOTIDE SEQUENCE [LARGE SCALE GENOMIC DNA]</scope>
    <source>
        <strain evidence="1 2">NPDC001281</strain>
    </source>
</reference>
<gene>
    <name evidence="1" type="ORF">ACFY05_06525</name>
</gene>
<protein>
    <recommendedName>
        <fullName evidence="3">ATP-binding protein</fullName>
    </recommendedName>
</protein>
<dbReference type="RefSeq" id="WP_387340911.1">
    <property type="nucleotide sequence ID" value="NZ_JBIAXI010000003.1"/>
</dbReference>
<accession>A0ABW6UZM3</accession>
<evidence type="ECO:0000313" key="1">
    <source>
        <dbReference type="EMBL" id="MFF4772497.1"/>
    </source>
</evidence>
<name>A0ABW6UZM3_MICFU</name>
<dbReference type="Proteomes" id="UP001602119">
    <property type="component" value="Unassembled WGS sequence"/>
</dbReference>
<comment type="caution">
    <text evidence="1">The sequence shown here is derived from an EMBL/GenBank/DDBJ whole genome shotgun (WGS) entry which is preliminary data.</text>
</comment>
<keyword evidence="2" id="KW-1185">Reference proteome</keyword>
<dbReference type="EMBL" id="JBIAXI010000003">
    <property type="protein sequence ID" value="MFF4772497.1"/>
    <property type="molecule type" value="Genomic_DNA"/>
</dbReference>
<organism evidence="1 2">
    <name type="scientific">Microtetraspora fusca</name>
    <dbReference type="NCBI Taxonomy" id="1997"/>
    <lineage>
        <taxon>Bacteria</taxon>
        <taxon>Bacillati</taxon>
        <taxon>Actinomycetota</taxon>
        <taxon>Actinomycetes</taxon>
        <taxon>Streptosporangiales</taxon>
        <taxon>Streptosporangiaceae</taxon>
        <taxon>Microtetraspora</taxon>
    </lineage>
</organism>
<evidence type="ECO:0000313" key="2">
    <source>
        <dbReference type="Proteomes" id="UP001602119"/>
    </source>
</evidence>
<evidence type="ECO:0008006" key="3">
    <source>
        <dbReference type="Google" id="ProtNLM"/>
    </source>
</evidence>
<proteinExistence type="predicted"/>